<dbReference type="InterPro" id="IPR050300">
    <property type="entry name" value="GDXG_lipolytic_enzyme"/>
</dbReference>
<sequence>MIRSKTSLTAKSLLAWLRLTKRKRTYAELDRFRRSIESSQAKGDRGPIRSIRRRFAVERSEVDGRPCYTIRPRRGGAAKHVLYFHGGAYVHQIQHDHWRFFGRLIDRTGCSVTVPIYPLAPDHQCPETIAFVRRAYDGFAAATEPEDRIVMGDSAGAGIALALTKALRDEGRPVPKETVLLSPWLDLTMSHPAQPALDERDPYLALTGLKEAARLYSGRLPRTDPRLSPLSGDLSGLGALTVYIGTKDVLLADARRIHTLCTEQGVPLSYHEYEGMIHAWMLASIPEAKLVLEEIAHLVDRSLVKSV</sequence>
<dbReference type="eggNOG" id="COG0657">
    <property type="taxonomic scope" value="Bacteria"/>
</dbReference>
<evidence type="ECO:0000256" key="1">
    <source>
        <dbReference type="ARBA" id="ARBA00022801"/>
    </source>
</evidence>
<dbReference type="AlphaFoldDB" id="A0A075V3W4"/>
<name>A0A075V3W4_9PSEU</name>
<dbReference type="HOGENOM" id="CLU_012494_13_4_11"/>
<dbReference type="Pfam" id="PF07859">
    <property type="entry name" value="Abhydrolase_3"/>
    <property type="match status" value="1"/>
</dbReference>
<dbReference type="SUPFAM" id="SSF53474">
    <property type="entry name" value="alpha/beta-Hydrolases"/>
    <property type="match status" value="1"/>
</dbReference>
<reference evidence="3 4" key="1">
    <citation type="journal article" date="2014" name="J. Biotechnol.">
        <title>Complete genome sequence of the actinobacterium Amycolatopsis japonica MG417-CF17(T) (=DSM 44213T) producing (S,S)-N,N'-ethylenediaminedisuccinic acid.</title>
        <authorList>
            <person name="Stegmann E."/>
            <person name="Albersmeier A."/>
            <person name="Spohn M."/>
            <person name="Gert H."/>
            <person name="Weber T."/>
            <person name="Wohlleben W."/>
            <person name="Kalinowski J."/>
            <person name="Ruckert C."/>
        </authorList>
    </citation>
    <scope>NUCLEOTIDE SEQUENCE [LARGE SCALE GENOMIC DNA]</scope>
    <source>
        <strain evidence="4">MG417-CF17 (DSM 44213)</strain>
    </source>
</reference>
<dbReference type="GO" id="GO:0016787">
    <property type="term" value="F:hydrolase activity"/>
    <property type="evidence" value="ECO:0007669"/>
    <property type="project" value="UniProtKB-KW"/>
</dbReference>
<dbReference type="EMBL" id="CP008953">
    <property type="protein sequence ID" value="AIG77520.1"/>
    <property type="molecule type" value="Genomic_DNA"/>
</dbReference>
<evidence type="ECO:0000313" key="4">
    <source>
        <dbReference type="Proteomes" id="UP000028492"/>
    </source>
</evidence>
<keyword evidence="1" id="KW-0378">Hydrolase</keyword>
<keyword evidence="4" id="KW-1185">Reference proteome</keyword>
<dbReference type="InterPro" id="IPR029058">
    <property type="entry name" value="AB_hydrolase_fold"/>
</dbReference>
<dbReference type="RefSeq" id="WP_038515157.1">
    <property type="nucleotide sequence ID" value="NZ_CP008953.1"/>
</dbReference>
<dbReference type="KEGG" id="aja:AJAP_23335"/>
<dbReference type="PANTHER" id="PTHR48081:SF8">
    <property type="entry name" value="ALPHA_BETA HYDROLASE FOLD-3 DOMAIN-CONTAINING PROTEIN-RELATED"/>
    <property type="match status" value="1"/>
</dbReference>
<dbReference type="PANTHER" id="PTHR48081">
    <property type="entry name" value="AB HYDROLASE SUPERFAMILY PROTEIN C4A8.06C"/>
    <property type="match status" value="1"/>
</dbReference>
<proteinExistence type="predicted"/>
<dbReference type="Gene3D" id="3.40.50.1820">
    <property type="entry name" value="alpha/beta hydrolase"/>
    <property type="match status" value="1"/>
</dbReference>
<organism evidence="3 4">
    <name type="scientific">Amycolatopsis japonica</name>
    <dbReference type="NCBI Taxonomy" id="208439"/>
    <lineage>
        <taxon>Bacteria</taxon>
        <taxon>Bacillati</taxon>
        <taxon>Actinomycetota</taxon>
        <taxon>Actinomycetes</taxon>
        <taxon>Pseudonocardiales</taxon>
        <taxon>Pseudonocardiaceae</taxon>
        <taxon>Amycolatopsis</taxon>
        <taxon>Amycolatopsis japonica group</taxon>
    </lineage>
</organism>
<feature type="domain" description="Alpha/beta hydrolase fold-3" evidence="2">
    <location>
        <begin position="81"/>
        <end position="281"/>
    </location>
</feature>
<dbReference type="STRING" id="208439.AJAP_23335"/>
<gene>
    <name evidence="3" type="ORF">AJAP_23335</name>
</gene>
<dbReference type="Proteomes" id="UP000028492">
    <property type="component" value="Chromosome"/>
</dbReference>
<dbReference type="InterPro" id="IPR013094">
    <property type="entry name" value="AB_hydrolase_3"/>
</dbReference>
<accession>A0A075V3W4</accession>
<evidence type="ECO:0000259" key="2">
    <source>
        <dbReference type="Pfam" id="PF07859"/>
    </source>
</evidence>
<evidence type="ECO:0000313" key="3">
    <source>
        <dbReference type="EMBL" id="AIG77520.1"/>
    </source>
</evidence>
<protein>
    <recommendedName>
        <fullName evidence="2">Alpha/beta hydrolase fold-3 domain-containing protein</fullName>
    </recommendedName>
</protein>